<protein>
    <submittedName>
        <fullName evidence="1">HU family DNA-binding protein</fullName>
    </submittedName>
</protein>
<comment type="caution">
    <text evidence="1">The sequence shown here is derived from an EMBL/GenBank/DDBJ whole genome shotgun (WGS) entry which is preliminary data.</text>
</comment>
<proteinExistence type="predicted"/>
<reference evidence="1" key="1">
    <citation type="submission" date="2019-04" db="EMBL/GenBank/DDBJ databases">
        <title>Microbes associate with the intestines of laboratory mice.</title>
        <authorList>
            <person name="Navarre W."/>
            <person name="Wong E."/>
            <person name="Huang K."/>
            <person name="Tropini C."/>
            <person name="Ng K."/>
            <person name="Yu B."/>
        </authorList>
    </citation>
    <scope>NUCLEOTIDE SEQUENCE</scope>
    <source>
        <strain evidence="1">NM09_H32</strain>
    </source>
</reference>
<keyword evidence="2" id="KW-1185">Reference proteome</keyword>
<dbReference type="Proteomes" id="UP000308836">
    <property type="component" value="Unassembled WGS sequence"/>
</dbReference>
<organism evidence="1 2">
    <name type="scientific">Dubosiella muris</name>
    <dbReference type="NCBI Taxonomy" id="3038133"/>
    <lineage>
        <taxon>Bacteria</taxon>
        <taxon>Bacillati</taxon>
        <taxon>Bacillota</taxon>
        <taxon>Erysipelotrichia</taxon>
        <taxon>Erysipelotrichales</taxon>
        <taxon>Erysipelotrichaceae</taxon>
        <taxon>Dubosiella</taxon>
    </lineage>
</organism>
<dbReference type="EMBL" id="SRYG01000002">
    <property type="protein sequence ID" value="TGY67040.1"/>
    <property type="molecule type" value="Genomic_DNA"/>
</dbReference>
<gene>
    <name evidence="1" type="ORF">E5336_01100</name>
</gene>
<evidence type="ECO:0000313" key="1">
    <source>
        <dbReference type="EMBL" id="TGY67040.1"/>
    </source>
</evidence>
<sequence length="98" mass="10955">MAKYVNKSSLALILMEEYGMKKKDAIRVIDRIFDEMGDALASDGQVDITGFGKFVIFDRKARKGINPVLKTAMDIPASKLPKFKPSSTLKAKCNKDRE</sequence>
<accession>A0AC61RA91</accession>
<name>A0AC61RA91_9FIRM</name>
<keyword evidence="1" id="KW-0238">DNA-binding</keyword>
<evidence type="ECO:0000313" key="2">
    <source>
        <dbReference type="Proteomes" id="UP000308836"/>
    </source>
</evidence>